<dbReference type="Pfam" id="PF02311">
    <property type="entry name" value="AraC_binding"/>
    <property type="match status" value="1"/>
</dbReference>
<dbReference type="Proteomes" id="UP001549031">
    <property type="component" value="Unassembled WGS sequence"/>
</dbReference>
<keyword evidence="3" id="KW-0010">Activator</keyword>
<dbReference type="InterPro" id="IPR018060">
    <property type="entry name" value="HTH_AraC"/>
</dbReference>
<evidence type="ECO:0000256" key="1">
    <source>
        <dbReference type="ARBA" id="ARBA00023015"/>
    </source>
</evidence>
<dbReference type="SMART" id="SM00342">
    <property type="entry name" value="HTH_ARAC"/>
    <property type="match status" value="1"/>
</dbReference>
<dbReference type="InterPro" id="IPR009057">
    <property type="entry name" value="Homeodomain-like_sf"/>
</dbReference>
<feature type="domain" description="HTH araC/xylS-type" evidence="6">
    <location>
        <begin position="188"/>
        <end position="286"/>
    </location>
</feature>
<evidence type="ECO:0000313" key="8">
    <source>
        <dbReference type="Proteomes" id="UP001549031"/>
    </source>
</evidence>
<dbReference type="InterPro" id="IPR037923">
    <property type="entry name" value="HTH-like"/>
</dbReference>
<evidence type="ECO:0000256" key="3">
    <source>
        <dbReference type="ARBA" id="ARBA00023159"/>
    </source>
</evidence>
<keyword evidence="2" id="KW-0238">DNA-binding</keyword>
<feature type="region of interest" description="Disordered" evidence="5">
    <location>
        <begin position="278"/>
        <end position="299"/>
    </location>
</feature>
<evidence type="ECO:0000256" key="2">
    <source>
        <dbReference type="ARBA" id="ARBA00023125"/>
    </source>
</evidence>
<sequence>MTTSVPTFGLYGEQTREKLDFWVHCETIASRSRTYQWEIGLHKHDNFFQILYIHNGTGDALLGQSTSPLSPPCVVLMPPGISHGYRFSKDVEGFVITVVADQLRLTAELLKRPDAWLRRPHMLPLSGVSDQGYVDTTIRRLAEEIESGRSDRNDLIDSYLTTLLTLAGRLAGPQNIGVSGDTSSARVSTLKAMIGRSYRSQMPAAEYARRLNLSPTHLNRIVRQVTGMTVHDLIMSRVIDEARRALVFTPATVQQVADDLGFADAGYFSRCFRKRTGQTPGAFRRSERRKLSGDVSADENGTEIVDVRARRSRDEEVAESMEA</sequence>
<dbReference type="InterPro" id="IPR014710">
    <property type="entry name" value="RmlC-like_jellyroll"/>
</dbReference>
<dbReference type="InterPro" id="IPR020449">
    <property type="entry name" value="Tscrpt_reg_AraC-type_HTH"/>
</dbReference>
<dbReference type="Gene3D" id="2.60.120.10">
    <property type="entry name" value="Jelly Rolls"/>
    <property type="match status" value="1"/>
</dbReference>
<dbReference type="SUPFAM" id="SSF51215">
    <property type="entry name" value="Regulatory protein AraC"/>
    <property type="match status" value="1"/>
</dbReference>
<evidence type="ECO:0000256" key="5">
    <source>
        <dbReference type="SAM" id="MobiDB-lite"/>
    </source>
</evidence>
<proteinExistence type="predicted"/>
<dbReference type="PANTHER" id="PTHR43280:SF32">
    <property type="entry name" value="TRANSCRIPTIONAL REGULATORY PROTEIN"/>
    <property type="match status" value="1"/>
</dbReference>
<name>A0ABV2H4U6_9HYPH</name>
<evidence type="ECO:0000256" key="4">
    <source>
        <dbReference type="ARBA" id="ARBA00023163"/>
    </source>
</evidence>
<dbReference type="PANTHER" id="PTHR43280">
    <property type="entry name" value="ARAC-FAMILY TRANSCRIPTIONAL REGULATOR"/>
    <property type="match status" value="1"/>
</dbReference>
<organism evidence="7 8">
    <name type="scientific">Pseudorhizobium tarimense</name>
    <dbReference type="NCBI Taxonomy" id="1079109"/>
    <lineage>
        <taxon>Bacteria</taxon>
        <taxon>Pseudomonadati</taxon>
        <taxon>Pseudomonadota</taxon>
        <taxon>Alphaproteobacteria</taxon>
        <taxon>Hyphomicrobiales</taxon>
        <taxon>Rhizobiaceae</taxon>
        <taxon>Rhizobium/Agrobacterium group</taxon>
        <taxon>Pseudorhizobium</taxon>
    </lineage>
</organism>
<accession>A0ABV2H4U6</accession>
<keyword evidence="1" id="KW-0805">Transcription regulation</keyword>
<evidence type="ECO:0000313" key="7">
    <source>
        <dbReference type="EMBL" id="MET3585437.1"/>
    </source>
</evidence>
<dbReference type="Pfam" id="PF12833">
    <property type="entry name" value="HTH_18"/>
    <property type="match status" value="1"/>
</dbReference>
<dbReference type="RefSeq" id="WP_247243395.1">
    <property type="nucleotide sequence ID" value="NZ_JALJRA010000005.1"/>
</dbReference>
<dbReference type="PROSITE" id="PS01124">
    <property type="entry name" value="HTH_ARAC_FAMILY_2"/>
    <property type="match status" value="1"/>
</dbReference>
<gene>
    <name evidence="7" type="ORF">ABID21_001546</name>
</gene>
<dbReference type="InterPro" id="IPR047264">
    <property type="entry name" value="Cupin_HpaA-like_N"/>
</dbReference>
<reference evidence="7 8" key="1">
    <citation type="submission" date="2024-06" db="EMBL/GenBank/DDBJ databases">
        <title>Genomic Encyclopedia of Type Strains, Phase IV (KMG-IV): sequencing the most valuable type-strain genomes for metagenomic binning, comparative biology and taxonomic classification.</title>
        <authorList>
            <person name="Goeker M."/>
        </authorList>
    </citation>
    <scope>NUCLEOTIDE SEQUENCE [LARGE SCALE GENOMIC DNA]</scope>
    <source>
        <strain evidence="7 8">DSM 105042</strain>
    </source>
</reference>
<dbReference type="Gene3D" id="1.10.10.60">
    <property type="entry name" value="Homeodomain-like"/>
    <property type="match status" value="1"/>
</dbReference>
<keyword evidence="8" id="KW-1185">Reference proteome</keyword>
<dbReference type="SUPFAM" id="SSF46689">
    <property type="entry name" value="Homeodomain-like"/>
    <property type="match status" value="1"/>
</dbReference>
<comment type="caution">
    <text evidence="7">The sequence shown here is derived from an EMBL/GenBank/DDBJ whole genome shotgun (WGS) entry which is preliminary data.</text>
</comment>
<dbReference type="InterPro" id="IPR003313">
    <property type="entry name" value="AraC-bd"/>
</dbReference>
<dbReference type="EMBL" id="JBEPLJ010000005">
    <property type="protein sequence ID" value="MET3585437.1"/>
    <property type="molecule type" value="Genomic_DNA"/>
</dbReference>
<dbReference type="PRINTS" id="PR00032">
    <property type="entry name" value="HTHARAC"/>
</dbReference>
<dbReference type="CDD" id="cd06999">
    <property type="entry name" value="cupin_HpaA-like_N"/>
    <property type="match status" value="1"/>
</dbReference>
<evidence type="ECO:0000259" key="6">
    <source>
        <dbReference type="PROSITE" id="PS01124"/>
    </source>
</evidence>
<keyword evidence="4" id="KW-0804">Transcription</keyword>
<protein>
    <submittedName>
        <fullName evidence="7">AraC family transcriptional activator of pobA</fullName>
    </submittedName>
</protein>